<protein>
    <recommendedName>
        <fullName evidence="3">Kinesin light chain</fullName>
    </recommendedName>
</protein>
<gene>
    <name evidence="1" type="ORF">LAWI1_G008407</name>
</gene>
<dbReference type="Gene3D" id="1.25.40.10">
    <property type="entry name" value="Tetratricopeptide repeat domain"/>
    <property type="match status" value="1"/>
</dbReference>
<dbReference type="Pfam" id="PF13424">
    <property type="entry name" value="TPR_12"/>
    <property type="match status" value="1"/>
</dbReference>
<comment type="caution">
    <text evidence="1">The sequence shown here is derived from an EMBL/GenBank/DDBJ whole genome shotgun (WGS) entry which is preliminary data.</text>
</comment>
<sequence length="163" mass="18697">MDMDVRKALWSECEAILTPVLINCGFILDTMRQDSRLELLLRDIFAELGQDPAKPSMEYVPLYDLQARNLYNRWKVREAVALGEQYAYMENGQVEEAIALLEHIVKIKETLVEDHPSRLASQNMLGRAYMENGQVEEAIALLEHIVKINEIALLEDNPNRLAL</sequence>
<dbReference type="AlphaFoldDB" id="A0A559LZY4"/>
<evidence type="ECO:0008006" key="3">
    <source>
        <dbReference type="Google" id="ProtNLM"/>
    </source>
</evidence>
<keyword evidence="2" id="KW-1185">Reference proteome</keyword>
<evidence type="ECO:0000313" key="2">
    <source>
        <dbReference type="Proteomes" id="UP000315522"/>
    </source>
</evidence>
<name>A0A559LZY4_9HELO</name>
<proteinExistence type="predicted"/>
<dbReference type="Proteomes" id="UP000315522">
    <property type="component" value="Unassembled WGS sequence"/>
</dbReference>
<dbReference type="InterPro" id="IPR011990">
    <property type="entry name" value="TPR-like_helical_dom_sf"/>
</dbReference>
<organism evidence="1 2">
    <name type="scientific">Lachnellula willkommii</name>
    <dbReference type="NCBI Taxonomy" id="215461"/>
    <lineage>
        <taxon>Eukaryota</taxon>
        <taxon>Fungi</taxon>
        <taxon>Dikarya</taxon>
        <taxon>Ascomycota</taxon>
        <taxon>Pezizomycotina</taxon>
        <taxon>Leotiomycetes</taxon>
        <taxon>Helotiales</taxon>
        <taxon>Lachnaceae</taxon>
        <taxon>Lachnellula</taxon>
    </lineage>
</organism>
<accession>A0A559LZY4</accession>
<dbReference type="SUPFAM" id="SSF48452">
    <property type="entry name" value="TPR-like"/>
    <property type="match status" value="1"/>
</dbReference>
<evidence type="ECO:0000313" key="1">
    <source>
        <dbReference type="EMBL" id="TVY86272.1"/>
    </source>
</evidence>
<dbReference type="EMBL" id="QGML01003860">
    <property type="protein sequence ID" value="TVY86272.1"/>
    <property type="molecule type" value="Genomic_DNA"/>
</dbReference>
<reference evidence="1 2" key="1">
    <citation type="submission" date="2018-05" db="EMBL/GenBank/DDBJ databases">
        <title>Genome sequencing and assembly of the regulated plant pathogen Lachnellula willkommii and related sister species for the development of diagnostic species identification markers.</title>
        <authorList>
            <person name="Giroux E."/>
            <person name="Bilodeau G."/>
        </authorList>
    </citation>
    <scope>NUCLEOTIDE SEQUENCE [LARGE SCALE GENOMIC DNA]</scope>
    <source>
        <strain evidence="1 2">CBS 172.35</strain>
    </source>
</reference>